<sequence>MGGRYEVELCTVLLEEHFGISVSKVAEAVMKESGPLPVIVNRLKNKVKLSTIRRALVVLEQHRMVNFKIDQNMRVIYTIDRCAILSLARAARYIIFQYNKKCIYIFRLLQLRGYLEEDQIEKLTMMSSKETRELLYAMLEEGYVFTKPIGKTNDFAPARTFFLYHVNLPQTVRGLVEYTCKMMRNMVLRRSFESREHKHLTERQVKMESIMETIASDDNLDEETKKQQMTEVEEMYLSNADRAMLDRFRKAQTLLIASETESEKALFAFRLFMDFASRIS</sequence>
<dbReference type="Gene3D" id="6.10.140.1450">
    <property type="match status" value="1"/>
</dbReference>
<evidence type="ECO:0000256" key="5">
    <source>
        <dbReference type="RuleBase" id="RU367076"/>
    </source>
</evidence>
<keyword evidence="3 5" id="KW-0804">Transcription</keyword>
<accession>A0A1I7WTX9</accession>
<dbReference type="InterPro" id="IPR039748">
    <property type="entry name" value="RPC3"/>
</dbReference>
<evidence type="ECO:0000256" key="2">
    <source>
        <dbReference type="ARBA" id="ARBA00022478"/>
    </source>
</evidence>
<evidence type="ECO:0000259" key="7">
    <source>
        <dbReference type="Pfam" id="PF22536"/>
    </source>
</evidence>
<keyword evidence="8" id="KW-1185">Reference proteome</keyword>
<dbReference type="GO" id="GO:0003697">
    <property type="term" value="F:single-stranded DNA binding"/>
    <property type="evidence" value="ECO:0007669"/>
    <property type="project" value="UniProtKB-UniRule"/>
</dbReference>
<dbReference type="FunFam" id="1.10.10.10:FF:000420">
    <property type="entry name" value="RNA polymerase III subunit, putative"/>
    <property type="match status" value="1"/>
</dbReference>
<comment type="similarity">
    <text evidence="5">Belongs to the eukaryotic RPC3/POLR3C RNA polymerase subunit family.</text>
</comment>
<dbReference type="InterPro" id="IPR036388">
    <property type="entry name" value="WH-like_DNA-bd_sf"/>
</dbReference>
<name>A0A1I7WTX9_HETBA</name>
<dbReference type="InterPro" id="IPR013197">
    <property type="entry name" value="RNA_pol_III_RPC82-rel_HTH"/>
</dbReference>
<comment type="function">
    <text evidence="5">DNA-dependent RNA polymerase catalyzes the transcription of DNA into RNA using the four ribonucleoside triphosphates as substrates. Specific core component of RNA polymerase III which synthesizes small RNAs, such as 5S rRNA and tRNAs.</text>
</comment>
<evidence type="ECO:0000313" key="9">
    <source>
        <dbReference type="WBParaSite" id="Hba_08583"/>
    </source>
</evidence>
<keyword evidence="4 5" id="KW-0539">Nucleus</keyword>
<evidence type="ECO:0000256" key="4">
    <source>
        <dbReference type="ARBA" id="ARBA00023242"/>
    </source>
</evidence>
<keyword evidence="2 5" id="KW-0240">DNA-directed RNA polymerase</keyword>
<protein>
    <recommendedName>
        <fullName evidence="5">DNA-directed RNA polymerase III subunit RPC3</fullName>
        <shortName evidence="5">RNA polymerase III subunit C3</shortName>
    </recommendedName>
</protein>
<reference evidence="9" key="1">
    <citation type="submission" date="2016-11" db="UniProtKB">
        <authorList>
            <consortium name="WormBaseParasite"/>
        </authorList>
    </citation>
    <scope>IDENTIFICATION</scope>
</reference>
<evidence type="ECO:0000256" key="3">
    <source>
        <dbReference type="ARBA" id="ARBA00023163"/>
    </source>
</evidence>
<dbReference type="Pfam" id="PF22536">
    <property type="entry name" value="WHD_POLR3C"/>
    <property type="match status" value="1"/>
</dbReference>
<dbReference type="GO" id="GO:0005666">
    <property type="term" value="C:RNA polymerase III complex"/>
    <property type="evidence" value="ECO:0007669"/>
    <property type="project" value="UniProtKB-UniRule"/>
</dbReference>
<organism evidence="8 9">
    <name type="scientific">Heterorhabditis bacteriophora</name>
    <name type="common">Entomopathogenic nematode worm</name>
    <dbReference type="NCBI Taxonomy" id="37862"/>
    <lineage>
        <taxon>Eukaryota</taxon>
        <taxon>Metazoa</taxon>
        <taxon>Ecdysozoa</taxon>
        <taxon>Nematoda</taxon>
        <taxon>Chromadorea</taxon>
        <taxon>Rhabditida</taxon>
        <taxon>Rhabditina</taxon>
        <taxon>Rhabditomorpha</taxon>
        <taxon>Strongyloidea</taxon>
        <taxon>Heterorhabditidae</taxon>
        <taxon>Heterorhabditis</taxon>
    </lineage>
</organism>
<evidence type="ECO:0000313" key="8">
    <source>
        <dbReference type="Proteomes" id="UP000095283"/>
    </source>
</evidence>
<dbReference type="PANTHER" id="PTHR12949">
    <property type="entry name" value="RNA POLYMERASE III DNA DIRECTED -RELATED"/>
    <property type="match status" value="1"/>
</dbReference>
<feature type="domain" description="RNA polymerase III subunit RPC82-related helix-turn-helix" evidence="6">
    <location>
        <begin position="8"/>
        <end position="67"/>
    </location>
</feature>
<proteinExistence type="inferred from homology"/>
<dbReference type="Gene3D" id="1.10.10.10">
    <property type="entry name" value="Winged helix-like DNA-binding domain superfamily/Winged helix DNA-binding domain"/>
    <property type="match status" value="2"/>
</dbReference>
<dbReference type="InterPro" id="IPR055207">
    <property type="entry name" value="POLR3C_WHD"/>
</dbReference>
<comment type="subunit">
    <text evidence="5">Component of the RNA polymerase III (Pol III) complex consisting of 17 subunits.</text>
</comment>
<evidence type="ECO:0000259" key="6">
    <source>
        <dbReference type="Pfam" id="PF08221"/>
    </source>
</evidence>
<dbReference type="PANTHER" id="PTHR12949:SF0">
    <property type="entry name" value="DNA-DIRECTED RNA POLYMERASE III SUBUNIT RPC3"/>
    <property type="match status" value="1"/>
</dbReference>
<dbReference type="WBParaSite" id="Hba_08583">
    <property type="protein sequence ID" value="Hba_08583"/>
    <property type="gene ID" value="Hba_08583"/>
</dbReference>
<dbReference type="Pfam" id="PF08221">
    <property type="entry name" value="HTH_9"/>
    <property type="match status" value="1"/>
</dbReference>
<evidence type="ECO:0000256" key="1">
    <source>
        <dbReference type="ARBA" id="ARBA00004123"/>
    </source>
</evidence>
<dbReference type="Proteomes" id="UP000095283">
    <property type="component" value="Unplaced"/>
</dbReference>
<comment type="subcellular location">
    <subcellularLocation>
        <location evidence="1 5">Nucleus</location>
    </subcellularLocation>
</comment>
<dbReference type="AlphaFoldDB" id="A0A1I7WTX9"/>
<feature type="domain" description="DNA-directed RNA polymerase III subunit RPC3 winged-helix" evidence="7">
    <location>
        <begin position="94"/>
        <end position="166"/>
    </location>
</feature>